<dbReference type="OrthoDB" id="6683853at2759"/>
<protein>
    <submittedName>
        <fullName evidence="1">Uncharacterized protein</fullName>
    </submittedName>
</protein>
<evidence type="ECO:0000313" key="1">
    <source>
        <dbReference type="EMBL" id="TVY48490.1"/>
    </source>
</evidence>
<dbReference type="AlphaFoldDB" id="A0A8H8S5P0"/>
<evidence type="ECO:0000313" key="2">
    <source>
        <dbReference type="Proteomes" id="UP000443090"/>
    </source>
</evidence>
<proteinExistence type="predicted"/>
<dbReference type="Proteomes" id="UP000443090">
    <property type="component" value="Unassembled WGS sequence"/>
</dbReference>
<name>A0A8H8S5P0_9HELO</name>
<reference evidence="1 2" key="1">
    <citation type="submission" date="2018-05" db="EMBL/GenBank/DDBJ databases">
        <title>Genome sequencing and assembly of the regulated plant pathogen Lachnellula willkommii and related sister species for the development of diagnostic species identification markers.</title>
        <authorList>
            <person name="Giroux E."/>
            <person name="Bilodeau G."/>
        </authorList>
    </citation>
    <scope>NUCLEOTIDE SEQUENCE [LARGE SCALE GENOMIC DNA]</scope>
    <source>
        <strain evidence="1 2">CBS 160.35</strain>
    </source>
</reference>
<dbReference type="EMBL" id="QGMI01000045">
    <property type="protein sequence ID" value="TVY48490.1"/>
    <property type="molecule type" value="Genomic_DNA"/>
</dbReference>
<accession>A0A8H8S5P0</accession>
<gene>
    <name evidence="1" type="ORF">LOCC1_G001231</name>
</gene>
<comment type="caution">
    <text evidence="1">The sequence shown here is derived from an EMBL/GenBank/DDBJ whole genome shotgun (WGS) entry which is preliminary data.</text>
</comment>
<keyword evidence="2" id="KW-1185">Reference proteome</keyword>
<sequence>MRPSQILRSGGDGEIGKYGKYLGGWGNFGEFSSYLPAIPIFPAIEASRRDTSTIEYSYHTKAWSFWKPAELKS</sequence>
<organism evidence="1 2">
    <name type="scientific">Lachnellula occidentalis</name>
    <dbReference type="NCBI Taxonomy" id="215460"/>
    <lineage>
        <taxon>Eukaryota</taxon>
        <taxon>Fungi</taxon>
        <taxon>Dikarya</taxon>
        <taxon>Ascomycota</taxon>
        <taxon>Pezizomycotina</taxon>
        <taxon>Leotiomycetes</taxon>
        <taxon>Helotiales</taxon>
        <taxon>Lachnaceae</taxon>
        <taxon>Lachnellula</taxon>
    </lineage>
</organism>